<dbReference type="PANTHER" id="PTHR31303">
    <property type="entry name" value="CTP-DEPENDENT DIACYLGLYCEROL KINASE 1"/>
    <property type="match status" value="1"/>
</dbReference>
<keyword evidence="3" id="KW-1185">Reference proteome</keyword>
<feature type="transmembrane region" description="Helical" evidence="1">
    <location>
        <begin position="190"/>
        <end position="210"/>
    </location>
</feature>
<keyword evidence="2" id="KW-0548">Nucleotidyltransferase</keyword>
<sequence>MLTLIPGLTSIPPLWLQITIVAVWVLLILLVSWLVSRFATDDSEIVRKIVHIGTGNVILLAWWLDIPASVGITASIVASIVTLLSYRLPILPGINSVGRQSLGTFFYAVSFGILVGWFWYLQQPQYAAIGIMVMTWGDGLAALVGQRFGKHKYKVFGASKSWEGSLTMTLASYIVSSLILLGVQGNIWQIWVVSLAVAIAATGLEAISFLGVDNLTVPLGSAGLAFVLMQLLSGK</sequence>
<dbReference type="InterPro" id="IPR037997">
    <property type="entry name" value="Dgk1-like"/>
</dbReference>
<feature type="transmembrane region" description="Helical" evidence="1">
    <location>
        <begin position="126"/>
        <end position="145"/>
    </location>
</feature>
<protein>
    <submittedName>
        <fullName evidence="2">Phosphatidate cytidylyltransferase</fullName>
    </submittedName>
</protein>
<keyword evidence="1" id="KW-0812">Transmembrane</keyword>
<organism evidence="2 3">
    <name type="scientific">Nostoc spongiaeforme FACHB-130</name>
    <dbReference type="NCBI Taxonomy" id="1357510"/>
    <lineage>
        <taxon>Bacteria</taxon>
        <taxon>Bacillati</taxon>
        <taxon>Cyanobacteriota</taxon>
        <taxon>Cyanophyceae</taxon>
        <taxon>Nostocales</taxon>
        <taxon>Nostocaceae</taxon>
        <taxon>Nostoc</taxon>
    </lineage>
</organism>
<dbReference type="EMBL" id="JACJTB010000013">
    <property type="protein sequence ID" value="MBD2595117.1"/>
    <property type="molecule type" value="Genomic_DNA"/>
</dbReference>
<dbReference type="GO" id="GO:0016779">
    <property type="term" value="F:nucleotidyltransferase activity"/>
    <property type="evidence" value="ECO:0007669"/>
    <property type="project" value="UniProtKB-KW"/>
</dbReference>
<feature type="transmembrane region" description="Helical" evidence="1">
    <location>
        <begin position="166"/>
        <end position="184"/>
    </location>
</feature>
<dbReference type="PANTHER" id="PTHR31303:SF1">
    <property type="entry name" value="CTP-DEPENDENT DIACYLGLYCEROL KINASE 1"/>
    <property type="match status" value="1"/>
</dbReference>
<keyword evidence="2" id="KW-0808">Transferase</keyword>
<feature type="transmembrane region" description="Helical" evidence="1">
    <location>
        <begin position="14"/>
        <end position="33"/>
    </location>
</feature>
<comment type="caution">
    <text evidence="2">The sequence shown here is derived from an EMBL/GenBank/DDBJ whole genome shotgun (WGS) entry which is preliminary data.</text>
</comment>
<evidence type="ECO:0000313" key="3">
    <source>
        <dbReference type="Proteomes" id="UP000603457"/>
    </source>
</evidence>
<keyword evidence="1" id="KW-0472">Membrane</keyword>
<evidence type="ECO:0000313" key="2">
    <source>
        <dbReference type="EMBL" id="MBD2595117.1"/>
    </source>
</evidence>
<reference evidence="2 3" key="1">
    <citation type="journal article" date="2020" name="ISME J.">
        <title>Comparative genomics reveals insights into cyanobacterial evolution and habitat adaptation.</title>
        <authorList>
            <person name="Chen M.Y."/>
            <person name="Teng W.K."/>
            <person name="Zhao L."/>
            <person name="Hu C.X."/>
            <person name="Zhou Y.K."/>
            <person name="Han B.P."/>
            <person name="Song L.R."/>
            <person name="Shu W.S."/>
        </authorList>
    </citation>
    <scope>NUCLEOTIDE SEQUENCE [LARGE SCALE GENOMIC DNA]</scope>
    <source>
        <strain evidence="2 3">FACHB-130</strain>
    </source>
</reference>
<keyword evidence="1" id="KW-1133">Transmembrane helix</keyword>
<gene>
    <name evidence="2" type="ORF">H6G74_12350</name>
</gene>
<name>A0ABR8FUJ6_9NOSO</name>
<feature type="transmembrane region" description="Helical" evidence="1">
    <location>
        <begin position="102"/>
        <end position="120"/>
    </location>
</feature>
<accession>A0ABR8FUJ6</accession>
<dbReference type="RefSeq" id="WP_190967941.1">
    <property type="nucleotide sequence ID" value="NZ_JACJTB010000013.1"/>
</dbReference>
<evidence type="ECO:0000256" key="1">
    <source>
        <dbReference type="SAM" id="Phobius"/>
    </source>
</evidence>
<dbReference type="Proteomes" id="UP000603457">
    <property type="component" value="Unassembled WGS sequence"/>
</dbReference>
<proteinExistence type="predicted"/>